<dbReference type="SUPFAM" id="SSF55729">
    <property type="entry name" value="Acyl-CoA N-acyltransferases (Nat)"/>
    <property type="match status" value="1"/>
</dbReference>
<protein>
    <submittedName>
        <fullName evidence="2">GNAT family N-acetyltransferase</fullName>
    </submittedName>
</protein>
<dbReference type="Pfam" id="PF13302">
    <property type="entry name" value="Acetyltransf_3"/>
    <property type="match status" value="1"/>
</dbReference>
<dbReference type="InterPro" id="IPR000182">
    <property type="entry name" value="GNAT_dom"/>
</dbReference>
<name>A0ABS5CMV5_9BACL</name>
<feature type="domain" description="N-acetyltransferase" evidence="1">
    <location>
        <begin position="18"/>
        <end position="189"/>
    </location>
</feature>
<evidence type="ECO:0000313" key="2">
    <source>
        <dbReference type="EMBL" id="MBP3967147.1"/>
    </source>
</evidence>
<dbReference type="PROSITE" id="PS51186">
    <property type="entry name" value="GNAT"/>
    <property type="match status" value="1"/>
</dbReference>
<evidence type="ECO:0000259" key="1">
    <source>
        <dbReference type="PROSITE" id="PS51186"/>
    </source>
</evidence>
<dbReference type="Gene3D" id="3.40.630.30">
    <property type="match status" value="1"/>
</dbReference>
<keyword evidence="3" id="KW-1185">Reference proteome</keyword>
<organism evidence="2 3">
    <name type="scientific">Paenibacillus lignilyticus</name>
    <dbReference type="NCBI Taxonomy" id="1172615"/>
    <lineage>
        <taxon>Bacteria</taxon>
        <taxon>Bacillati</taxon>
        <taxon>Bacillota</taxon>
        <taxon>Bacilli</taxon>
        <taxon>Bacillales</taxon>
        <taxon>Paenibacillaceae</taxon>
        <taxon>Paenibacillus</taxon>
    </lineage>
</organism>
<dbReference type="PANTHER" id="PTHR43792:SF9">
    <property type="entry name" value="RIBOSOMAL-PROTEIN-ALANINE ACETYLTRANSFERASE"/>
    <property type="match status" value="1"/>
</dbReference>
<comment type="caution">
    <text evidence="2">The sequence shown here is derived from an EMBL/GenBank/DDBJ whole genome shotgun (WGS) entry which is preliminary data.</text>
</comment>
<proteinExistence type="predicted"/>
<dbReference type="PANTHER" id="PTHR43792">
    <property type="entry name" value="GNAT FAMILY, PUTATIVE (AFU_ORTHOLOGUE AFUA_3G00765)-RELATED-RELATED"/>
    <property type="match status" value="1"/>
</dbReference>
<evidence type="ECO:0000313" key="3">
    <source>
        <dbReference type="Proteomes" id="UP000673394"/>
    </source>
</evidence>
<dbReference type="Proteomes" id="UP000673394">
    <property type="component" value="Unassembled WGS sequence"/>
</dbReference>
<dbReference type="RefSeq" id="WP_210664270.1">
    <property type="nucleotide sequence ID" value="NZ_JAGKSP010000032.1"/>
</dbReference>
<reference evidence="2 3" key="1">
    <citation type="submission" date="2021-04" db="EMBL/GenBank/DDBJ databases">
        <title>Paenibacillus sp. DLE-14 whole genome sequence.</title>
        <authorList>
            <person name="Ham Y.J."/>
        </authorList>
    </citation>
    <scope>NUCLEOTIDE SEQUENCE [LARGE SCALE GENOMIC DNA]</scope>
    <source>
        <strain evidence="2 3">DLE-14</strain>
    </source>
</reference>
<gene>
    <name evidence="2" type="ORF">I8J30_31200</name>
</gene>
<sequence length="190" mass="21742">MSSESLFPSFPTLYTERLVLRQMNAADARDIYAFYSDPLVTKHLDWYGPSSVEDTRVLIDSWNQAYTDKKLIPWGISLNSTMQFVGTLMLMPTRGHFKEAPFFPLTLGFDLKPECWNKGIMSEALRSVLDFNRKHIGHNRIQAEVLPENAASLKVLKKLGFQEEGLLKQYLLHDVTKTFLDVVMLALLLS</sequence>
<dbReference type="EMBL" id="JAGKSP010000032">
    <property type="protein sequence ID" value="MBP3967147.1"/>
    <property type="molecule type" value="Genomic_DNA"/>
</dbReference>
<dbReference type="InterPro" id="IPR016181">
    <property type="entry name" value="Acyl_CoA_acyltransferase"/>
</dbReference>
<dbReference type="InterPro" id="IPR051531">
    <property type="entry name" value="N-acetyltransferase"/>
</dbReference>
<accession>A0ABS5CMV5</accession>